<dbReference type="InterPro" id="IPR032314">
    <property type="entry name" value="DUF4845"/>
</dbReference>
<dbReference type="RefSeq" id="WP_009149595.1">
    <property type="nucleotide sequence ID" value="NZ_CP121471.1"/>
</dbReference>
<dbReference type="EMBL" id="JH603169">
    <property type="protein sequence ID" value="EIC22636.1"/>
    <property type="molecule type" value="Genomic_DNA"/>
</dbReference>
<evidence type="ECO:0008006" key="3">
    <source>
        <dbReference type="Google" id="ProtNLM"/>
    </source>
</evidence>
<dbReference type="Proteomes" id="UP000002964">
    <property type="component" value="Unassembled WGS sequence"/>
</dbReference>
<organism evidence="1 2">
    <name type="scientific">Thiorhodovibrio frisius</name>
    <dbReference type="NCBI Taxonomy" id="631362"/>
    <lineage>
        <taxon>Bacteria</taxon>
        <taxon>Pseudomonadati</taxon>
        <taxon>Pseudomonadota</taxon>
        <taxon>Gammaproteobacteria</taxon>
        <taxon>Chromatiales</taxon>
        <taxon>Chromatiaceae</taxon>
        <taxon>Thiorhodovibrio</taxon>
    </lineage>
</organism>
<gene>
    <name evidence="1" type="ORF">Thi970DRAFT_02914</name>
</gene>
<protein>
    <recommendedName>
        <fullName evidence="3">DUF4845 domain-containing protein</fullName>
    </recommendedName>
</protein>
<reference evidence="2" key="1">
    <citation type="submission" date="2011-06" db="EMBL/GenBank/DDBJ databases">
        <authorList>
            <consortium name="US DOE Joint Genome Institute (JGI-PGF)"/>
            <person name="Lucas S."/>
            <person name="Han J."/>
            <person name="Lapidus A."/>
            <person name="Cheng J.-F."/>
            <person name="Goodwin L."/>
            <person name="Pitluck S."/>
            <person name="Peters L."/>
            <person name="Land M.L."/>
            <person name="Hauser L."/>
            <person name="Vogl K."/>
            <person name="Liu Z."/>
            <person name="Overmann J."/>
            <person name="Frigaard N.-U."/>
            <person name="Bryant D.A."/>
            <person name="Woyke T.J."/>
        </authorList>
    </citation>
    <scope>NUCLEOTIDE SEQUENCE [LARGE SCALE GENOMIC DNA]</scope>
    <source>
        <strain evidence="2">970</strain>
    </source>
</reference>
<dbReference type="AlphaFoldDB" id="H8Z274"/>
<dbReference type="HOGENOM" id="CLU_149778_1_0_6"/>
<sequence>MRNLKSYQRGLSFSSVMLMVALGAFFLTLAFKMGPAYLQYWQVRSTLDKLLEQPQLGKQGPRAILQAIEKQLYINEVRTVKSDSFDVKGTKDAKGWDVSANYVVQQHIGGNVDVLMTFDYSVVVPKNPQ</sequence>
<dbReference type="OrthoDB" id="6367393at2"/>
<keyword evidence="2" id="KW-1185">Reference proteome</keyword>
<evidence type="ECO:0000313" key="1">
    <source>
        <dbReference type="EMBL" id="EIC22636.1"/>
    </source>
</evidence>
<dbReference type="Pfam" id="PF16137">
    <property type="entry name" value="DUF4845"/>
    <property type="match status" value="1"/>
</dbReference>
<proteinExistence type="predicted"/>
<accession>H8Z274</accession>
<reference evidence="1 2" key="2">
    <citation type="submission" date="2011-11" db="EMBL/GenBank/DDBJ databases">
        <authorList>
            <consortium name="US DOE Joint Genome Institute"/>
            <person name="Lucas S."/>
            <person name="Han J."/>
            <person name="Lapidus A."/>
            <person name="Cheng J.-F."/>
            <person name="Goodwin L."/>
            <person name="Pitluck S."/>
            <person name="Peters L."/>
            <person name="Ovchinnikova G."/>
            <person name="Zhang X."/>
            <person name="Detter J.C."/>
            <person name="Han C."/>
            <person name="Tapia R."/>
            <person name="Land M."/>
            <person name="Hauser L."/>
            <person name="Kyrpides N."/>
            <person name="Ivanova N."/>
            <person name="Pagani I."/>
            <person name="Vogl K."/>
            <person name="Liu Z."/>
            <person name="Overmann J."/>
            <person name="Frigaard N.-U."/>
            <person name="Bryant D."/>
            <person name="Woyke T."/>
        </authorList>
    </citation>
    <scope>NUCLEOTIDE SEQUENCE [LARGE SCALE GENOMIC DNA]</scope>
    <source>
        <strain evidence="1 2">970</strain>
    </source>
</reference>
<evidence type="ECO:0000313" key="2">
    <source>
        <dbReference type="Proteomes" id="UP000002964"/>
    </source>
</evidence>
<name>H8Z274_9GAMM</name>
<dbReference type="STRING" id="631362.Thi970DRAFT_02914"/>